<evidence type="ECO:0000313" key="3">
    <source>
        <dbReference type="EMBL" id="CAJ2506766.1"/>
    </source>
</evidence>
<evidence type="ECO:0000256" key="1">
    <source>
        <dbReference type="SAM" id="MobiDB-lite"/>
    </source>
</evidence>
<keyword evidence="2" id="KW-0732">Signal</keyword>
<name>A0AAI8YJ45_9PEZI</name>
<feature type="signal peptide" evidence="2">
    <location>
        <begin position="1"/>
        <end position="17"/>
    </location>
</feature>
<keyword evidence="4" id="KW-1185">Reference proteome</keyword>
<comment type="caution">
    <text evidence="3">The sequence shown here is derived from an EMBL/GenBank/DDBJ whole genome shotgun (WGS) entry which is preliminary data.</text>
</comment>
<evidence type="ECO:0000313" key="4">
    <source>
        <dbReference type="Proteomes" id="UP001295740"/>
    </source>
</evidence>
<feature type="region of interest" description="Disordered" evidence="1">
    <location>
        <begin position="519"/>
        <end position="539"/>
    </location>
</feature>
<feature type="chain" id="PRO_5042484317" evidence="2">
    <location>
        <begin position="18"/>
        <end position="539"/>
    </location>
</feature>
<protein>
    <submittedName>
        <fullName evidence="3">Uu.00g079520.m01.CDS01</fullName>
    </submittedName>
</protein>
<dbReference type="AlphaFoldDB" id="A0AAI8YJ45"/>
<sequence>MIASPVLALVAAGLAVANSPDHHKSFRPKLESARENGPQIFNAIHNAMREFGSALNHNGMSLFPALIPEGVLLYHGTHTRDVPHAFEWLAFEIEHAQQFALPMPPRRPPPRVSHEEEQIWHSIHDHDPLELHLAARELGRPPRGRPDPSESGHLHLYQATRELRVLYIDGMAAGKTDMGTIDTQDYLLTGNQGERHSMNDWARAEDLCKLAKPWRIDGFIRMEPGFEVIYCDFTEGLRLVSTHQQPEMNDPGSLVDADASEAGWGGLMTFAWARAAAQRYHDIGASRVMLDYSSMVSAYFYPANLTNPKPDRPELPRLTNSKDWELQIMREHIGYTTLRSRGTAERRVGWQGVVDMIVSRYANRFPLMARTASLDVFKYEVNNLLNVFIDYSEDDKGLEAAKRRCIGFYLQPASPQTPEDFLIQAAIESTTTAICTALFEARRLVVEDTDADKSSLNAGKDIVRELMDVLSWSTWKECGACQSDEVCFIAMWPFGNVEDHFHPSCLNHSTIHGRMTYWRNGRPGPRPPPDERQYEVGEL</sequence>
<dbReference type="Proteomes" id="UP001295740">
    <property type="component" value="Unassembled WGS sequence"/>
</dbReference>
<dbReference type="PANTHER" id="PTHR35204:SF1">
    <property type="entry name" value="ENTEROTOXIN"/>
    <property type="match status" value="1"/>
</dbReference>
<accession>A0AAI8YJ45</accession>
<dbReference type="InterPro" id="IPR038921">
    <property type="entry name" value="YOR389W-like"/>
</dbReference>
<gene>
    <name evidence="3" type="ORF">KHLLAP_LOCUS7234</name>
</gene>
<organism evidence="3 4">
    <name type="scientific">Anthostomella pinea</name>
    <dbReference type="NCBI Taxonomy" id="933095"/>
    <lineage>
        <taxon>Eukaryota</taxon>
        <taxon>Fungi</taxon>
        <taxon>Dikarya</taxon>
        <taxon>Ascomycota</taxon>
        <taxon>Pezizomycotina</taxon>
        <taxon>Sordariomycetes</taxon>
        <taxon>Xylariomycetidae</taxon>
        <taxon>Xylariales</taxon>
        <taxon>Xylariaceae</taxon>
        <taxon>Anthostomella</taxon>
    </lineage>
</organism>
<dbReference type="EMBL" id="CAUWAG010000010">
    <property type="protein sequence ID" value="CAJ2506766.1"/>
    <property type="molecule type" value="Genomic_DNA"/>
</dbReference>
<dbReference type="PANTHER" id="PTHR35204">
    <property type="entry name" value="YALI0A21131P"/>
    <property type="match status" value="1"/>
</dbReference>
<reference evidence="3" key="1">
    <citation type="submission" date="2023-10" db="EMBL/GenBank/DDBJ databases">
        <authorList>
            <person name="Hackl T."/>
        </authorList>
    </citation>
    <scope>NUCLEOTIDE SEQUENCE</scope>
</reference>
<feature type="compositionally biased region" description="Basic and acidic residues" evidence="1">
    <location>
        <begin position="528"/>
        <end position="539"/>
    </location>
</feature>
<proteinExistence type="predicted"/>
<evidence type="ECO:0000256" key="2">
    <source>
        <dbReference type="SAM" id="SignalP"/>
    </source>
</evidence>